<keyword evidence="1" id="KW-0812">Transmembrane</keyword>
<name>A0A222EP80_9MOLU</name>
<dbReference type="RefSeq" id="WP_094048934.1">
    <property type="nucleotide sequence ID" value="NZ_CP022535.1"/>
</dbReference>
<keyword evidence="3" id="KW-1185">Reference proteome</keyword>
<evidence type="ECO:0000256" key="1">
    <source>
        <dbReference type="SAM" id="Phobius"/>
    </source>
</evidence>
<dbReference type="AlphaFoldDB" id="A0A222EP80"/>
<keyword evidence="1" id="KW-1133">Transmembrane helix</keyword>
<feature type="transmembrane region" description="Helical" evidence="1">
    <location>
        <begin position="7"/>
        <end position="29"/>
    </location>
</feature>
<evidence type="ECO:0000313" key="2">
    <source>
        <dbReference type="EMBL" id="ASP28319.1"/>
    </source>
</evidence>
<dbReference type="KEGG" id="scou:SCORR_v1c05470"/>
<keyword evidence="1" id="KW-0472">Membrane</keyword>
<proteinExistence type="predicted"/>
<accession>A0A222EP80</accession>
<protein>
    <submittedName>
        <fullName evidence="2">Uncharacterized protein</fullName>
    </submittedName>
</protein>
<organism evidence="2 3">
    <name type="scientific">Spiroplasma corruscae</name>
    <dbReference type="NCBI Taxonomy" id="216934"/>
    <lineage>
        <taxon>Bacteria</taxon>
        <taxon>Bacillati</taxon>
        <taxon>Mycoplasmatota</taxon>
        <taxon>Mollicutes</taxon>
        <taxon>Entomoplasmatales</taxon>
        <taxon>Spiroplasmataceae</taxon>
        <taxon>Spiroplasma</taxon>
    </lineage>
</organism>
<feature type="transmembrane region" description="Helical" evidence="1">
    <location>
        <begin position="41"/>
        <end position="62"/>
    </location>
</feature>
<dbReference type="Proteomes" id="UP000203229">
    <property type="component" value="Chromosome"/>
</dbReference>
<evidence type="ECO:0000313" key="3">
    <source>
        <dbReference type="Proteomes" id="UP000203229"/>
    </source>
</evidence>
<sequence length="81" mass="9677">MFCYIKLFLYFIFILYNLALAVRLIRISLYLNTKGIKNENIYYSNECFVVIFSIPTLIFCEIEYKYEVDISKLDDYADKAS</sequence>
<reference evidence="2 3" key="1">
    <citation type="submission" date="2017-07" db="EMBL/GenBank/DDBJ databases">
        <title>Complete genome sequence of Spiroplasma corruscae EC-1 (DSM 19793).</title>
        <authorList>
            <person name="Tsai Y.-M."/>
            <person name="Lo W.-S."/>
            <person name="Kuo C.-H."/>
        </authorList>
    </citation>
    <scope>NUCLEOTIDE SEQUENCE [LARGE SCALE GENOMIC DNA]</scope>
    <source>
        <strain evidence="2 3">EC-1</strain>
    </source>
</reference>
<dbReference type="EMBL" id="CP022535">
    <property type="protein sequence ID" value="ASP28319.1"/>
    <property type="molecule type" value="Genomic_DNA"/>
</dbReference>
<gene>
    <name evidence="2" type="ORF">SCORR_v1c05470</name>
</gene>